<organism evidence="2 3">
    <name type="scientific">Dendrobium thyrsiflorum</name>
    <name type="common">Pinecone-like raceme dendrobium</name>
    <name type="synonym">Orchid</name>
    <dbReference type="NCBI Taxonomy" id="117978"/>
    <lineage>
        <taxon>Eukaryota</taxon>
        <taxon>Viridiplantae</taxon>
        <taxon>Streptophyta</taxon>
        <taxon>Embryophyta</taxon>
        <taxon>Tracheophyta</taxon>
        <taxon>Spermatophyta</taxon>
        <taxon>Magnoliopsida</taxon>
        <taxon>Liliopsida</taxon>
        <taxon>Asparagales</taxon>
        <taxon>Orchidaceae</taxon>
        <taxon>Epidendroideae</taxon>
        <taxon>Malaxideae</taxon>
        <taxon>Dendrobiinae</taxon>
        <taxon>Dendrobium</taxon>
    </lineage>
</organism>
<accession>A0ABD0W3F7</accession>
<evidence type="ECO:0000313" key="2">
    <source>
        <dbReference type="EMBL" id="KAL0927523.1"/>
    </source>
</evidence>
<protein>
    <submittedName>
        <fullName evidence="2">Uncharacterized protein</fullName>
    </submittedName>
</protein>
<evidence type="ECO:0000313" key="3">
    <source>
        <dbReference type="Proteomes" id="UP001552299"/>
    </source>
</evidence>
<feature type="region of interest" description="Disordered" evidence="1">
    <location>
        <begin position="264"/>
        <end position="313"/>
    </location>
</feature>
<dbReference type="AlphaFoldDB" id="A0ABD0W3F7"/>
<comment type="caution">
    <text evidence="2">The sequence shown here is derived from an EMBL/GenBank/DDBJ whole genome shotgun (WGS) entry which is preliminary data.</text>
</comment>
<feature type="compositionally biased region" description="Basic and acidic residues" evidence="1">
    <location>
        <begin position="272"/>
        <end position="290"/>
    </location>
</feature>
<reference evidence="2 3" key="1">
    <citation type="journal article" date="2024" name="Plant Biotechnol. J.">
        <title>Dendrobium thyrsiflorum genome and its molecular insights into genes involved in important horticultural traits.</title>
        <authorList>
            <person name="Chen B."/>
            <person name="Wang J.Y."/>
            <person name="Zheng P.J."/>
            <person name="Li K.L."/>
            <person name="Liang Y.M."/>
            <person name="Chen X.F."/>
            <person name="Zhang C."/>
            <person name="Zhao X."/>
            <person name="He X."/>
            <person name="Zhang G.Q."/>
            <person name="Liu Z.J."/>
            <person name="Xu Q."/>
        </authorList>
    </citation>
    <scope>NUCLEOTIDE SEQUENCE [LARGE SCALE GENOMIC DNA]</scope>
    <source>
        <strain evidence="2">GZMU011</strain>
    </source>
</reference>
<evidence type="ECO:0000256" key="1">
    <source>
        <dbReference type="SAM" id="MobiDB-lite"/>
    </source>
</evidence>
<proteinExistence type="predicted"/>
<gene>
    <name evidence="2" type="ORF">M5K25_001698</name>
</gene>
<dbReference type="Proteomes" id="UP001552299">
    <property type="component" value="Unassembled WGS sequence"/>
</dbReference>
<sequence>MVTKSKEAIEELKLADVKVQLPVDVPCPLSKVFEDSIPLDIGALNLQAPLSQVKVYVPQPMEGVTLATTDSGTVEGAGTTPDVDVDQEMLDQLVAEPTTNDLKIQAVLSKLEEKKFEEMLEFKGYLPIDIESIDDSPVDEDELAAVDSDSDSSIRLMEKDEYIKSLERKVEEMLLRIEQIQGAQQQVTVGDLVIEKQKPGESLVEYILRWRNLSMKCAPQLQEQHAVEIFLKNIHGPIAFLLKGFTIKIFEKLLNKANNLQEEASQTPFLKDSSDEKKASRPQKSFEKRAATVSAVDKGKKPISVQPSTPPLI</sequence>
<keyword evidence="3" id="KW-1185">Reference proteome</keyword>
<dbReference type="EMBL" id="JANQDX010000002">
    <property type="protein sequence ID" value="KAL0927523.1"/>
    <property type="molecule type" value="Genomic_DNA"/>
</dbReference>
<name>A0ABD0W3F7_DENTH</name>